<feature type="transmembrane region" description="Helical" evidence="8">
    <location>
        <begin position="308"/>
        <end position="327"/>
    </location>
</feature>
<comment type="similarity">
    <text evidence="2">Belongs to the ninjurin family.</text>
</comment>
<protein>
    <submittedName>
        <fullName evidence="9">CLUMA_CG000968, isoform A</fullName>
    </submittedName>
</protein>
<dbReference type="GO" id="GO:0042246">
    <property type="term" value="P:tissue regeneration"/>
    <property type="evidence" value="ECO:0007669"/>
    <property type="project" value="InterPro"/>
</dbReference>
<proteinExistence type="inferred from homology"/>
<keyword evidence="5 8" id="KW-1133">Transmembrane helix</keyword>
<evidence type="ECO:0000256" key="4">
    <source>
        <dbReference type="ARBA" id="ARBA00022889"/>
    </source>
</evidence>
<keyword evidence="4" id="KW-0130">Cell adhesion</keyword>
<keyword evidence="6 8" id="KW-0472">Membrane</keyword>
<evidence type="ECO:0000256" key="2">
    <source>
        <dbReference type="ARBA" id="ARBA00008141"/>
    </source>
</evidence>
<comment type="subcellular location">
    <subcellularLocation>
        <location evidence="1">Membrane</location>
        <topology evidence="1">Multi-pass membrane protein</topology>
    </subcellularLocation>
</comment>
<sequence length="329" mass="36539">MPNDEPVVRYTIKNEFLNNKEGKEPPLAEYEDFSDVLDYDEVDGELTPLTNGVEEGILVARKGPNRKIVPSGFFPQWPTFYSDVNLKDENVPNLNLYQQKKSMAQGMLDLALLSANANQLRYILDSNERNHYFYVSLSLISMSLLRKIKMEGESSNLPETIAKNSQQEDSGRKKSGNINLEPLLSESSEANPAVIDVSGDSEVVKNEAGKKSSEFSSKNAPDINMYQNKKTIGTGMMDFALLVTNVNQLKHIISMISSGSPSFYVTLTMVIISILLQLVLGIMLALNSRYDIMDGDDVRKADKINDRITVLTFIITAVNVAIPGFGLPN</sequence>
<dbReference type="OrthoDB" id="6114058at2759"/>
<dbReference type="Pfam" id="PF04923">
    <property type="entry name" value="Ninjurin"/>
    <property type="match status" value="2"/>
</dbReference>
<feature type="region of interest" description="Disordered" evidence="7">
    <location>
        <begin position="158"/>
        <end position="178"/>
    </location>
</feature>
<keyword evidence="10" id="KW-1185">Reference proteome</keyword>
<feature type="compositionally biased region" description="Polar residues" evidence="7">
    <location>
        <begin position="158"/>
        <end position="168"/>
    </location>
</feature>
<evidence type="ECO:0000256" key="5">
    <source>
        <dbReference type="ARBA" id="ARBA00022989"/>
    </source>
</evidence>
<dbReference type="InterPro" id="IPR007007">
    <property type="entry name" value="Ninjurin"/>
</dbReference>
<reference evidence="9 10" key="1">
    <citation type="submission" date="2015-04" db="EMBL/GenBank/DDBJ databases">
        <authorList>
            <person name="Syromyatnikov M.Y."/>
            <person name="Popov V.N."/>
        </authorList>
    </citation>
    <scope>NUCLEOTIDE SEQUENCE [LARGE SCALE GENOMIC DNA]</scope>
</reference>
<dbReference type="PANTHER" id="PTHR12316">
    <property type="entry name" value="NINJURIN-RELATED"/>
    <property type="match status" value="1"/>
</dbReference>
<dbReference type="GO" id="GO:0007155">
    <property type="term" value="P:cell adhesion"/>
    <property type="evidence" value="ECO:0007669"/>
    <property type="project" value="UniProtKB-KW"/>
</dbReference>
<keyword evidence="3 8" id="KW-0812">Transmembrane</keyword>
<evidence type="ECO:0000313" key="9">
    <source>
        <dbReference type="EMBL" id="CRK87159.1"/>
    </source>
</evidence>
<dbReference type="PANTHER" id="PTHR12316:SF20">
    <property type="entry name" value="NINJURIN-A"/>
    <property type="match status" value="1"/>
</dbReference>
<accession>A0A1J1HGM5</accession>
<evidence type="ECO:0000256" key="1">
    <source>
        <dbReference type="ARBA" id="ARBA00004141"/>
    </source>
</evidence>
<name>A0A1J1HGM5_9DIPT</name>
<evidence type="ECO:0000256" key="8">
    <source>
        <dbReference type="SAM" id="Phobius"/>
    </source>
</evidence>
<evidence type="ECO:0000256" key="6">
    <source>
        <dbReference type="ARBA" id="ARBA00023136"/>
    </source>
</evidence>
<gene>
    <name evidence="9" type="primary">similar to Ninjurin-1</name>
    <name evidence="9" type="ORF">CLUMA_CG000968</name>
</gene>
<dbReference type="AlphaFoldDB" id="A0A1J1HGM5"/>
<evidence type="ECO:0000256" key="7">
    <source>
        <dbReference type="SAM" id="MobiDB-lite"/>
    </source>
</evidence>
<evidence type="ECO:0000313" key="10">
    <source>
        <dbReference type="Proteomes" id="UP000183832"/>
    </source>
</evidence>
<evidence type="ECO:0000256" key="3">
    <source>
        <dbReference type="ARBA" id="ARBA00022692"/>
    </source>
</evidence>
<dbReference type="GO" id="GO:0016020">
    <property type="term" value="C:membrane"/>
    <property type="evidence" value="ECO:0007669"/>
    <property type="project" value="UniProtKB-SubCell"/>
</dbReference>
<organism evidence="9 10">
    <name type="scientific">Clunio marinus</name>
    <dbReference type="NCBI Taxonomy" id="568069"/>
    <lineage>
        <taxon>Eukaryota</taxon>
        <taxon>Metazoa</taxon>
        <taxon>Ecdysozoa</taxon>
        <taxon>Arthropoda</taxon>
        <taxon>Hexapoda</taxon>
        <taxon>Insecta</taxon>
        <taxon>Pterygota</taxon>
        <taxon>Neoptera</taxon>
        <taxon>Endopterygota</taxon>
        <taxon>Diptera</taxon>
        <taxon>Nematocera</taxon>
        <taxon>Chironomoidea</taxon>
        <taxon>Chironomidae</taxon>
        <taxon>Clunio</taxon>
    </lineage>
</organism>
<dbReference type="EMBL" id="CVRI01000004">
    <property type="protein sequence ID" value="CRK87159.1"/>
    <property type="molecule type" value="Genomic_DNA"/>
</dbReference>
<dbReference type="Proteomes" id="UP000183832">
    <property type="component" value="Unassembled WGS sequence"/>
</dbReference>
<feature type="transmembrane region" description="Helical" evidence="8">
    <location>
        <begin position="263"/>
        <end position="287"/>
    </location>
</feature>